<dbReference type="PROSITE" id="PS00137">
    <property type="entry name" value="SUBTILASE_HIS"/>
    <property type="match status" value="1"/>
</dbReference>
<keyword evidence="8" id="KW-0106">Calcium</keyword>
<dbReference type="GO" id="GO:0005576">
    <property type="term" value="C:extracellular region"/>
    <property type="evidence" value="ECO:0007669"/>
    <property type="project" value="UniProtKB-SubCell"/>
</dbReference>
<feature type="active site" description="Charge relay system" evidence="9">
    <location>
        <position position="376"/>
    </location>
</feature>
<dbReference type="OrthoDB" id="9798386at2"/>
<dbReference type="InterPro" id="IPR023828">
    <property type="entry name" value="Peptidase_S8_Ser-AS"/>
</dbReference>
<evidence type="ECO:0000259" key="11">
    <source>
        <dbReference type="Pfam" id="PF00082"/>
    </source>
</evidence>
<dbReference type="InterPro" id="IPR000209">
    <property type="entry name" value="Peptidase_S8/S53_dom"/>
</dbReference>
<evidence type="ECO:0000256" key="10">
    <source>
        <dbReference type="RuleBase" id="RU003355"/>
    </source>
</evidence>
<evidence type="ECO:0000256" key="3">
    <source>
        <dbReference type="ARBA" id="ARBA00011073"/>
    </source>
</evidence>
<keyword evidence="4" id="KW-0964">Secreted</keyword>
<dbReference type="PROSITE" id="PS00138">
    <property type="entry name" value="SUBTILASE_SER"/>
    <property type="match status" value="1"/>
</dbReference>
<dbReference type="InterPro" id="IPR036852">
    <property type="entry name" value="Peptidase_S8/S53_dom_sf"/>
</dbReference>
<evidence type="ECO:0000256" key="1">
    <source>
        <dbReference type="ARBA" id="ARBA00001913"/>
    </source>
</evidence>
<gene>
    <name evidence="12" type="ORF">DS745_01300</name>
</gene>
<dbReference type="InterPro" id="IPR034084">
    <property type="entry name" value="Thermitase-like_dom"/>
</dbReference>
<feature type="domain" description="Peptidase S8/S53" evidence="11">
    <location>
        <begin position="334"/>
        <end position="578"/>
    </location>
</feature>
<comment type="caution">
    <text evidence="12">The sequence shown here is derived from an EMBL/GenBank/DDBJ whole genome shotgun (WGS) entry which is preliminary data.</text>
</comment>
<dbReference type="CDD" id="cd07484">
    <property type="entry name" value="Peptidases_S8_Thermitase_like"/>
    <property type="match status" value="1"/>
</dbReference>
<evidence type="ECO:0000256" key="9">
    <source>
        <dbReference type="PROSITE-ProRule" id="PRU01240"/>
    </source>
</evidence>
<evidence type="ECO:0000313" key="12">
    <source>
        <dbReference type="EMBL" id="RXJ04053.1"/>
    </source>
</evidence>
<dbReference type="InterPro" id="IPR022398">
    <property type="entry name" value="Peptidase_S8_His-AS"/>
</dbReference>
<protein>
    <submittedName>
        <fullName evidence="12">Peptidase S8</fullName>
    </submittedName>
</protein>
<dbReference type="InterPro" id="IPR015500">
    <property type="entry name" value="Peptidase_S8_subtilisin-rel"/>
</dbReference>
<evidence type="ECO:0000256" key="2">
    <source>
        <dbReference type="ARBA" id="ARBA00004613"/>
    </source>
</evidence>
<dbReference type="InterPro" id="IPR023827">
    <property type="entry name" value="Peptidase_S8_Asp-AS"/>
</dbReference>
<comment type="subcellular location">
    <subcellularLocation>
        <location evidence="2">Secreted</location>
    </subcellularLocation>
</comment>
<dbReference type="AlphaFoldDB" id="A0A4Q0VWG4"/>
<keyword evidence="6 9" id="KW-0378">Hydrolase</keyword>
<keyword evidence="5 9" id="KW-0645">Protease</keyword>
<reference evidence="12 13" key="1">
    <citation type="journal article" date="2019" name="Int. J. Syst. Evol. Microbiol.">
        <title>Anaerobacillus alkaliphilus sp. nov., a novel alkaliphilic and moderately halophilic bacterium.</title>
        <authorList>
            <person name="Borsodi A.K."/>
            <person name="Aszalos J.M."/>
            <person name="Bihari P."/>
            <person name="Nagy I."/>
            <person name="Schumann P."/>
            <person name="Sproer C."/>
            <person name="Kovacs A.L."/>
            <person name="Boka K."/>
            <person name="Dobosy P."/>
            <person name="Ovari M."/>
            <person name="Szili-Kovacs T."/>
            <person name="Toth E."/>
        </authorList>
    </citation>
    <scope>NUCLEOTIDE SEQUENCE [LARGE SCALE GENOMIC DNA]</scope>
    <source>
        <strain evidence="12 13">B16-10</strain>
    </source>
</reference>
<comment type="similarity">
    <text evidence="3 9 10">Belongs to the peptidase S8 family.</text>
</comment>
<dbReference type="Gene3D" id="3.40.50.200">
    <property type="entry name" value="Peptidase S8/S53 domain"/>
    <property type="match status" value="1"/>
</dbReference>
<dbReference type="PROSITE" id="PS51892">
    <property type="entry name" value="SUBTILASE"/>
    <property type="match status" value="1"/>
</dbReference>
<dbReference type="EMBL" id="QOUX01000001">
    <property type="protein sequence ID" value="RXJ04053.1"/>
    <property type="molecule type" value="Genomic_DNA"/>
</dbReference>
<evidence type="ECO:0000256" key="6">
    <source>
        <dbReference type="ARBA" id="ARBA00022801"/>
    </source>
</evidence>
<keyword evidence="13" id="KW-1185">Reference proteome</keyword>
<dbReference type="GO" id="GO:0006508">
    <property type="term" value="P:proteolysis"/>
    <property type="evidence" value="ECO:0007669"/>
    <property type="project" value="UniProtKB-KW"/>
</dbReference>
<proteinExistence type="inferred from homology"/>
<dbReference type="PRINTS" id="PR00723">
    <property type="entry name" value="SUBTILISIN"/>
</dbReference>
<evidence type="ECO:0000256" key="4">
    <source>
        <dbReference type="ARBA" id="ARBA00022525"/>
    </source>
</evidence>
<dbReference type="Pfam" id="PF00082">
    <property type="entry name" value="Peptidase_S8"/>
    <property type="match status" value="1"/>
</dbReference>
<evidence type="ECO:0000313" key="13">
    <source>
        <dbReference type="Proteomes" id="UP000290649"/>
    </source>
</evidence>
<feature type="active site" description="Charge relay system" evidence="9">
    <location>
        <position position="530"/>
    </location>
</feature>
<keyword evidence="7 9" id="KW-0720">Serine protease</keyword>
<dbReference type="GO" id="GO:0004252">
    <property type="term" value="F:serine-type endopeptidase activity"/>
    <property type="evidence" value="ECO:0007669"/>
    <property type="project" value="UniProtKB-UniRule"/>
</dbReference>
<comment type="cofactor">
    <cofactor evidence="1">
        <name>Ca(2+)</name>
        <dbReference type="ChEBI" id="CHEBI:29108"/>
    </cofactor>
</comment>
<feature type="active site" description="Charge relay system" evidence="9">
    <location>
        <position position="343"/>
    </location>
</feature>
<dbReference type="Proteomes" id="UP000290649">
    <property type="component" value="Unassembled WGS sequence"/>
</dbReference>
<accession>A0A4Q0VWG4</accession>
<organism evidence="12 13">
    <name type="scientific">Anaerobacillus alkaliphilus</name>
    <dbReference type="NCBI Taxonomy" id="1548597"/>
    <lineage>
        <taxon>Bacteria</taxon>
        <taxon>Bacillati</taxon>
        <taxon>Bacillota</taxon>
        <taxon>Bacilli</taxon>
        <taxon>Bacillales</taxon>
        <taxon>Bacillaceae</taxon>
        <taxon>Anaerobacillus</taxon>
    </lineage>
</organism>
<evidence type="ECO:0000256" key="5">
    <source>
        <dbReference type="ARBA" id="ARBA00022670"/>
    </source>
</evidence>
<evidence type="ECO:0000256" key="8">
    <source>
        <dbReference type="ARBA" id="ARBA00022837"/>
    </source>
</evidence>
<sequence length="591" mass="65813">MRRLATVFSIVLLGIIGIWYTNSHQADQYRGQSQMSMMQQQALDQVMAEDLAITTSMFIDQLRNQLLRWSERDLSNEEFVEKFQEELIKHHHFEAFAVVNGEKFESIAGELHQQDLEKLTNSIDGLDSSDPYTKNGNEYMLVGCNLENGKKVIGEVDLSFVKKYVRDLAHVVDANGNLFIGGKDTELEFEGEGIHRYGAKQQVPELGWNIVVQSDPNAVDADPHYIEHEVIISFAEGVNGRQWIEHSPLTLVKNGGPYYVVRDETRPTDQMVYELSLLEEVDTVEPNYIVTKQAQVPFVRRQGDLVPNDEFYEQYQWNLSQIFAEIGWNITGGGEDVPIAILDSGVDPNHEDLQDRILMGYNAFKDDGEFYDEHGHGTHVAGIAAAATNNVLGIAGVSWHNPLMPVKVLNEKAEGTAFEVANGIRWATDNGAKVINMSLGDTYNSRIMHDAIRYAFRNDVVLIAASGNDNVETPMFPAAYDEVIAVSAVDSKRHKAIFSNYGRHIDVTAPGEHIPSTFLDNSYVMMSGTSMAAPHVAGLAGLIRSINPELSNVEVAEIIRSTANDIGPAGFDPYYGFGEINVVKALQELRN</sequence>
<evidence type="ECO:0000256" key="7">
    <source>
        <dbReference type="ARBA" id="ARBA00022825"/>
    </source>
</evidence>
<dbReference type="PANTHER" id="PTHR43806:SF11">
    <property type="entry name" value="CEREVISIN-RELATED"/>
    <property type="match status" value="1"/>
</dbReference>
<dbReference type="PROSITE" id="PS00136">
    <property type="entry name" value="SUBTILASE_ASP"/>
    <property type="match status" value="1"/>
</dbReference>
<name>A0A4Q0VWG4_9BACI</name>
<dbReference type="RefSeq" id="WP_129076400.1">
    <property type="nucleotide sequence ID" value="NZ_QOUX01000001.1"/>
</dbReference>
<dbReference type="InterPro" id="IPR050131">
    <property type="entry name" value="Peptidase_S8_subtilisin-like"/>
</dbReference>
<dbReference type="SUPFAM" id="SSF52743">
    <property type="entry name" value="Subtilisin-like"/>
    <property type="match status" value="1"/>
</dbReference>
<dbReference type="PANTHER" id="PTHR43806">
    <property type="entry name" value="PEPTIDASE S8"/>
    <property type="match status" value="1"/>
</dbReference>